<protein>
    <submittedName>
        <fullName evidence="2">Uncharacterized protein LOC108560338</fullName>
    </submittedName>
</protein>
<name>A0ABM1MFH9_NICVS</name>
<dbReference type="GeneID" id="108560338"/>
<dbReference type="Proteomes" id="UP000695000">
    <property type="component" value="Unplaced"/>
</dbReference>
<proteinExistence type="predicted"/>
<dbReference type="RefSeq" id="XP_017773329.1">
    <property type="nucleotide sequence ID" value="XM_017917840.1"/>
</dbReference>
<gene>
    <name evidence="2" type="primary">LOC108560338</name>
</gene>
<keyword evidence="1" id="KW-1185">Reference proteome</keyword>
<sequence length="106" mass="12552">MVIGQGQQYPRFCSEYSSCQDCTREECIWCHCYEDPINKGFCYYDLTIDYQFTFNLSKKENPTRRSTSGIRYPLWIQISFSQPPKLNLYHIGPHSSNSKCWKQSKT</sequence>
<reference evidence="2" key="1">
    <citation type="submission" date="2025-08" db="UniProtKB">
        <authorList>
            <consortium name="RefSeq"/>
        </authorList>
    </citation>
    <scope>IDENTIFICATION</scope>
    <source>
        <tissue evidence="2">Whole Larva</tissue>
    </source>
</reference>
<evidence type="ECO:0000313" key="2">
    <source>
        <dbReference type="RefSeq" id="XP_017773329.1"/>
    </source>
</evidence>
<organism evidence="1 2">
    <name type="scientific">Nicrophorus vespilloides</name>
    <name type="common">Boreal carrion beetle</name>
    <dbReference type="NCBI Taxonomy" id="110193"/>
    <lineage>
        <taxon>Eukaryota</taxon>
        <taxon>Metazoa</taxon>
        <taxon>Ecdysozoa</taxon>
        <taxon>Arthropoda</taxon>
        <taxon>Hexapoda</taxon>
        <taxon>Insecta</taxon>
        <taxon>Pterygota</taxon>
        <taxon>Neoptera</taxon>
        <taxon>Endopterygota</taxon>
        <taxon>Coleoptera</taxon>
        <taxon>Polyphaga</taxon>
        <taxon>Staphyliniformia</taxon>
        <taxon>Silphidae</taxon>
        <taxon>Nicrophorinae</taxon>
        <taxon>Nicrophorus</taxon>
    </lineage>
</organism>
<accession>A0ABM1MFH9</accession>
<evidence type="ECO:0000313" key="1">
    <source>
        <dbReference type="Proteomes" id="UP000695000"/>
    </source>
</evidence>